<dbReference type="STRING" id="392484.LP43_2112"/>
<evidence type="ECO:0000313" key="3">
    <source>
        <dbReference type="EMBL" id="KGM06239.1"/>
    </source>
</evidence>
<proteinExistence type="predicted"/>
<accession>A0A0A0BGP4</accession>
<protein>
    <submittedName>
        <fullName evidence="3">Uncharacterized protein</fullName>
    </submittedName>
</protein>
<gene>
    <name evidence="3" type="ORF">LP43_2112</name>
</gene>
<reference evidence="3 4" key="1">
    <citation type="submission" date="2014-09" db="EMBL/GenBank/DDBJ databases">
        <authorList>
            <person name="Grob C."/>
            <person name="Taubert M."/>
            <person name="Howat A.M."/>
            <person name="Burns O.J."/>
            <person name="Dixon J.L."/>
            <person name="Chen Y."/>
            <person name="Murrell J.C."/>
        </authorList>
    </citation>
    <scope>NUCLEOTIDE SEQUENCE [LARGE SCALE GENOMIC DNA]</scope>
    <source>
        <strain evidence="3">L4</strain>
    </source>
</reference>
<keyword evidence="1" id="KW-0175">Coiled coil</keyword>
<evidence type="ECO:0000256" key="2">
    <source>
        <dbReference type="SAM" id="SignalP"/>
    </source>
</evidence>
<evidence type="ECO:0000313" key="4">
    <source>
        <dbReference type="Proteomes" id="UP000029999"/>
    </source>
</evidence>
<feature type="signal peptide" evidence="2">
    <location>
        <begin position="1"/>
        <end position="23"/>
    </location>
</feature>
<comment type="caution">
    <text evidence="3">The sequence shown here is derived from an EMBL/GenBank/DDBJ whole genome shotgun (WGS) entry which is preliminary data.</text>
</comment>
<dbReference type="RefSeq" id="WP_036314972.1">
    <property type="nucleotide sequence ID" value="NZ_JRQD01000005.1"/>
</dbReference>
<feature type="coiled-coil region" evidence="1">
    <location>
        <begin position="23"/>
        <end position="50"/>
    </location>
</feature>
<dbReference type="Proteomes" id="UP000029999">
    <property type="component" value="Unassembled WGS sequence"/>
</dbReference>
<sequence>MKFSPFIAPLAVMFFISFNQSFAESARDTLATIENDASIAEDKIAQLSETCHQKWQSLNWVMGQQNMLAKDNPAFSGGVMNICRARAELFFEGYELTPFIEPDSQSEVFPIVFRYSVEEIKSQIRLHLPRLRLI</sequence>
<dbReference type="EMBL" id="JRQD01000005">
    <property type="protein sequence ID" value="KGM06239.1"/>
    <property type="molecule type" value="Genomic_DNA"/>
</dbReference>
<evidence type="ECO:0000256" key="1">
    <source>
        <dbReference type="SAM" id="Coils"/>
    </source>
</evidence>
<name>A0A0A0BGP4_9GAMM</name>
<feature type="chain" id="PRO_5001967203" evidence="2">
    <location>
        <begin position="24"/>
        <end position="134"/>
    </location>
</feature>
<dbReference type="AlphaFoldDB" id="A0A0A0BGP4"/>
<keyword evidence="2" id="KW-0732">Signal</keyword>
<organism evidence="3 4">
    <name type="scientific">Methylophaga thiooxydans</name>
    <dbReference type="NCBI Taxonomy" id="392484"/>
    <lineage>
        <taxon>Bacteria</taxon>
        <taxon>Pseudomonadati</taxon>
        <taxon>Pseudomonadota</taxon>
        <taxon>Gammaproteobacteria</taxon>
        <taxon>Thiotrichales</taxon>
        <taxon>Piscirickettsiaceae</taxon>
        <taxon>Methylophaga</taxon>
    </lineage>
</organism>